<gene>
    <name evidence="1" type="ORF">CHRIB12_LOCUS5500</name>
</gene>
<dbReference type="OrthoDB" id="10567884at2759"/>
<evidence type="ECO:0000313" key="1">
    <source>
        <dbReference type="EMBL" id="CAB5352717.1"/>
    </source>
</evidence>
<dbReference type="Proteomes" id="UP000684084">
    <property type="component" value="Unassembled WGS sequence"/>
</dbReference>
<name>A0A915YY30_9GLOM</name>
<dbReference type="EMBL" id="CAGKOT010000008">
    <property type="protein sequence ID" value="CAB5352717.1"/>
    <property type="molecule type" value="Genomic_DNA"/>
</dbReference>
<protein>
    <submittedName>
        <fullName evidence="1">Uncharacterized protein</fullName>
    </submittedName>
</protein>
<dbReference type="AlphaFoldDB" id="A0A915YY30"/>
<comment type="caution">
    <text evidence="1">The sequence shown here is derived from an EMBL/GenBank/DDBJ whole genome shotgun (WGS) entry which is preliminary data.</text>
</comment>
<sequence>MFQRVLYEVFSIIMAIGPKLKLFLVNFKLNLQNVILNRIFVLKHYKMQLKVLHALPGFHLLPLLPLSHFLLLEFRLVHQNIPHNNDNHIPSFDNTQNDNHAHKLILRHHQVFYGNDHKNLAMEAYLYCILLEDISYQQSFPR</sequence>
<accession>A0A915YY30</accession>
<reference evidence="1" key="1">
    <citation type="submission" date="2020-05" db="EMBL/GenBank/DDBJ databases">
        <authorList>
            <person name="Rincon C."/>
            <person name="Sanders R I."/>
            <person name="Robbins C."/>
            <person name="Chaturvedi A."/>
        </authorList>
    </citation>
    <scope>NUCLEOTIDE SEQUENCE</scope>
    <source>
        <strain evidence="1">CHB12</strain>
    </source>
</reference>
<organism evidence="1 2">
    <name type="scientific">Rhizophagus irregularis</name>
    <dbReference type="NCBI Taxonomy" id="588596"/>
    <lineage>
        <taxon>Eukaryota</taxon>
        <taxon>Fungi</taxon>
        <taxon>Fungi incertae sedis</taxon>
        <taxon>Mucoromycota</taxon>
        <taxon>Glomeromycotina</taxon>
        <taxon>Glomeromycetes</taxon>
        <taxon>Glomerales</taxon>
        <taxon>Glomeraceae</taxon>
        <taxon>Rhizophagus</taxon>
    </lineage>
</organism>
<proteinExistence type="predicted"/>
<evidence type="ECO:0000313" key="2">
    <source>
        <dbReference type="Proteomes" id="UP000684084"/>
    </source>
</evidence>